<keyword evidence="12" id="KW-0843">Virulence</keyword>
<accession>A0ABM5MVY9</accession>
<evidence type="ECO:0000256" key="1">
    <source>
        <dbReference type="ARBA" id="ARBA00000798"/>
    </source>
</evidence>
<protein>
    <recommendedName>
        <fullName evidence="7">Phospholipase D</fullName>
        <ecNumber evidence="6">3.1.4.4</ecNumber>
    </recommendedName>
    <alternativeName>
        <fullName evidence="14">Choline phosphatase</fullName>
    </alternativeName>
</protein>
<evidence type="ECO:0000256" key="12">
    <source>
        <dbReference type="ARBA" id="ARBA00023026"/>
    </source>
</evidence>
<evidence type="ECO:0000256" key="11">
    <source>
        <dbReference type="ARBA" id="ARBA00022963"/>
    </source>
</evidence>
<evidence type="ECO:0000313" key="17">
    <source>
        <dbReference type="Proteomes" id="UP000007581"/>
    </source>
</evidence>
<dbReference type="PROSITE" id="PS50035">
    <property type="entry name" value="PLD"/>
    <property type="match status" value="1"/>
</dbReference>
<keyword evidence="9" id="KW-0732">Signal</keyword>
<comment type="subcellular location">
    <subcellularLocation>
        <location evidence="3">Secreted</location>
    </subcellularLocation>
</comment>
<dbReference type="SUPFAM" id="SSF56024">
    <property type="entry name" value="Phospholipase D/nuclease"/>
    <property type="match status" value="1"/>
</dbReference>
<dbReference type="PANTHER" id="PTHR43856">
    <property type="entry name" value="CARDIOLIPIN HYDROLASE"/>
    <property type="match status" value="1"/>
</dbReference>
<comment type="similarity">
    <text evidence="4">Belongs to the phospholipase D family.</text>
</comment>
<comment type="subunit">
    <text evidence="5">Homodimer.</text>
</comment>
<organism evidence="16 17">
    <name type="scientific">Rickettsia typhi str. TH1527</name>
    <dbReference type="NCBI Taxonomy" id="1003201"/>
    <lineage>
        <taxon>Bacteria</taxon>
        <taxon>Pseudomonadati</taxon>
        <taxon>Pseudomonadota</taxon>
        <taxon>Alphaproteobacteria</taxon>
        <taxon>Rickettsiales</taxon>
        <taxon>Rickettsiaceae</taxon>
        <taxon>Rickettsieae</taxon>
        <taxon>Rickettsia</taxon>
        <taxon>typhus group</taxon>
    </lineage>
</organism>
<keyword evidence="17" id="KW-1185">Reference proteome</keyword>
<evidence type="ECO:0000313" key="16">
    <source>
        <dbReference type="EMBL" id="AFE54640.1"/>
    </source>
</evidence>
<evidence type="ECO:0000256" key="4">
    <source>
        <dbReference type="ARBA" id="ARBA00008664"/>
    </source>
</evidence>
<evidence type="ECO:0000256" key="14">
    <source>
        <dbReference type="ARBA" id="ARBA00029594"/>
    </source>
</evidence>
<evidence type="ECO:0000256" key="10">
    <source>
        <dbReference type="ARBA" id="ARBA00022801"/>
    </source>
</evidence>
<dbReference type="Proteomes" id="UP000007581">
    <property type="component" value="Chromosome"/>
</dbReference>
<sequence>MKSKNNKFIAMSIPFILGTALGIYVESTYYFTSIINQKSFALPDTQIKHYSIPELSRRNVSTCFTPPAGCTKFIVQQLEKAEESIYMQAYGMSDSLITTALINAQMRGVKVKILLDRSNLKQKFSKLYELQQAKIDVGIDTVPGIAHNKVIIIDKKKVITGSFNFTVAADKRNAENVILIEDQQLAESYLQNWFSRKASNSVHF</sequence>
<keyword evidence="10" id="KW-0378">Hydrolase</keyword>
<dbReference type="RefSeq" id="WP_011191236.1">
    <property type="nucleotide sequence ID" value="NC_017066.1"/>
</dbReference>
<dbReference type="InterPro" id="IPR051406">
    <property type="entry name" value="PLD_domain"/>
</dbReference>
<keyword evidence="13" id="KW-0443">Lipid metabolism</keyword>
<dbReference type="InterPro" id="IPR025202">
    <property type="entry name" value="PLD-like_dom"/>
</dbReference>
<evidence type="ECO:0000256" key="7">
    <source>
        <dbReference type="ARBA" id="ARBA00018392"/>
    </source>
</evidence>
<comment type="function">
    <text evidence="2">Could be a virulence factor.</text>
</comment>
<dbReference type="InterPro" id="IPR001736">
    <property type="entry name" value="PLipase_D/transphosphatidylase"/>
</dbReference>
<dbReference type="Pfam" id="PF13091">
    <property type="entry name" value="PLDc_2"/>
    <property type="match status" value="1"/>
</dbReference>
<reference evidence="16" key="1">
    <citation type="submission" date="2012-03" db="EMBL/GenBank/DDBJ databases">
        <authorList>
            <person name="Johnson S.L."/>
            <person name="Sims D."/>
            <person name="Han S."/>
            <person name="Bruce D.C."/>
            <person name="Dasch G.A."/>
        </authorList>
    </citation>
    <scope>NUCLEOTIDE SEQUENCE [LARGE SCALE GENOMIC DNA]</scope>
    <source>
        <strain evidence="16">TH1527</strain>
    </source>
</reference>
<dbReference type="CDD" id="cd09170">
    <property type="entry name" value="PLDc_Nuc"/>
    <property type="match status" value="1"/>
</dbReference>
<evidence type="ECO:0000256" key="9">
    <source>
        <dbReference type="ARBA" id="ARBA00022729"/>
    </source>
</evidence>
<evidence type="ECO:0000256" key="8">
    <source>
        <dbReference type="ARBA" id="ARBA00022525"/>
    </source>
</evidence>
<evidence type="ECO:0000256" key="6">
    <source>
        <dbReference type="ARBA" id="ARBA00012027"/>
    </source>
</evidence>
<proteinExistence type="inferred from homology"/>
<dbReference type="PANTHER" id="PTHR43856:SF1">
    <property type="entry name" value="MITOCHONDRIAL CARDIOLIPIN HYDROLASE"/>
    <property type="match status" value="1"/>
</dbReference>
<gene>
    <name evidence="16" type="ORF">RTTH1527_03875</name>
</gene>
<evidence type="ECO:0000256" key="3">
    <source>
        <dbReference type="ARBA" id="ARBA00004613"/>
    </source>
</evidence>
<comment type="catalytic activity">
    <reaction evidence="1">
        <text>a 1,2-diacyl-sn-glycero-3-phosphocholine + H2O = a 1,2-diacyl-sn-glycero-3-phosphate + choline + H(+)</text>
        <dbReference type="Rhea" id="RHEA:14445"/>
        <dbReference type="ChEBI" id="CHEBI:15354"/>
        <dbReference type="ChEBI" id="CHEBI:15377"/>
        <dbReference type="ChEBI" id="CHEBI:15378"/>
        <dbReference type="ChEBI" id="CHEBI:57643"/>
        <dbReference type="ChEBI" id="CHEBI:58608"/>
        <dbReference type="EC" id="3.1.4.4"/>
    </reaction>
</comment>
<name>A0ABM5MVY9_RICTP</name>
<keyword evidence="8" id="KW-0964">Secreted</keyword>
<evidence type="ECO:0000259" key="15">
    <source>
        <dbReference type="PROSITE" id="PS50035"/>
    </source>
</evidence>
<evidence type="ECO:0000256" key="13">
    <source>
        <dbReference type="ARBA" id="ARBA00023098"/>
    </source>
</evidence>
<evidence type="ECO:0000256" key="5">
    <source>
        <dbReference type="ARBA" id="ARBA00011738"/>
    </source>
</evidence>
<feature type="domain" description="PLD phosphodiesterase" evidence="15">
    <location>
        <begin position="142"/>
        <end position="169"/>
    </location>
</feature>
<dbReference type="Gene3D" id="3.30.870.10">
    <property type="entry name" value="Endonuclease Chain A"/>
    <property type="match status" value="1"/>
</dbReference>
<dbReference type="SMART" id="SM00155">
    <property type="entry name" value="PLDc"/>
    <property type="match status" value="1"/>
</dbReference>
<dbReference type="EC" id="3.1.4.4" evidence="6"/>
<evidence type="ECO:0000256" key="2">
    <source>
        <dbReference type="ARBA" id="ARBA00003145"/>
    </source>
</evidence>
<dbReference type="EMBL" id="CP003397">
    <property type="protein sequence ID" value="AFE54640.1"/>
    <property type="molecule type" value="Genomic_DNA"/>
</dbReference>
<keyword evidence="11" id="KW-0442">Lipid degradation</keyword>